<dbReference type="AlphaFoldDB" id="A0A0P8ASD3"/>
<dbReference type="EMBL" id="LJXT01000016">
    <property type="protein sequence ID" value="KPQ19027.1"/>
    <property type="molecule type" value="Genomic_DNA"/>
</dbReference>
<dbReference type="Proteomes" id="UP000050421">
    <property type="component" value="Unassembled WGS sequence"/>
</dbReference>
<name>A0A0P8ASD3_9BACT</name>
<accession>A0A0P8ASD3</accession>
<organism evidence="1 2">
    <name type="scientific">Algoriphagus marincola HL-49</name>
    <dbReference type="NCBI Taxonomy" id="1305737"/>
    <lineage>
        <taxon>Bacteria</taxon>
        <taxon>Pseudomonadati</taxon>
        <taxon>Bacteroidota</taxon>
        <taxon>Cytophagia</taxon>
        <taxon>Cytophagales</taxon>
        <taxon>Cyclobacteriaceae</taxon>
        <taxon>Algoriphagus</taxon>
    </lineage>
</organism>
<evidence type="ECO:0000313" key="1">
    <source>
        <dbReference type="EMBL" id="KPQ19027.1"/>
    </source>
</evidence>
<evidence type="ECO:0000313" key="2">
    <source>
        <dbReference type="Proteomes" id="UP000050421"/>
    </source>
</evidence>
<comment type="caution">
    <text evidence="1">The sequence shown here is derived from an EMBL/GenBank/DDBJ whole genome shotgun (WGS) entry which is preliminary data.</text>
</comment>
<proteinExistence type="predicted"/>
<protein>
    <submittedName>
        <fullName evidence="1">Uncharacterized protein</fullName>
    </submittedName>
</protein>
<dbReference type="PATRIC" id="fig|1305737.6.peg.1438"/>
<dbReference type="STRING" id="1305737.GCA_000526355_00924"/>
<dbReference type="eggNOG" id="ENOG5032U6D">
    <property type="taxonomic scope" value="Bacteria"/>
</dbReference>
<reference evidence="1 2" key="1">
    <citation type="submission" date="2015-09" db="EMBL/GenBank/DDBJ databases">
        <title>Identification and resolution of microdiversity through metagenomic sequencing of parallel consortia.</title>
        <authorList>
            <person name="Nelson W.C."/>
            <person name="Romine M.F."/>
            <person name="Lindemann S.R."/>
        </authorList>
    </citation>
    <scope>NUCLEOTIDE SEQUENCE [LARGE SCALE GENOMIC DNA]</scope>
    <source>
        <strain evidence="1">HL-49</strain>
    </source>
</reference>
<sequence length="169" mass="19120">MSKQFYLASILNPKIDSFQINLILGPSSVNKPLHLQSMKTRLLSPIVFALIFSLSLASCSQKLDTEGLNIENWKEDRYGCKGLRIQDIGELERIKNNFLGASNQALIKTFGRPDRVELVDKSQSFFFYFLEASPENCEGVESEKEPLKVLFRMNAISKVSEITITDLNP</sequence>
<gene>
    <name evidence="1" type="ORF">HLUCCX10_03960</name>
</gene>